<feature type="compositionally biased region" description="Low complexity" evidence="1">
    <location>
        <begin position="109"/>
        <end position="118"/>
    </location>
</feature>
<evidence type="ECO:0000256" key="1">
    <source>
        <dbReference type="SAM" id="MobiDB-lite"/>
    </source>
</evidence>
<dbReference type="AlphaFoldDB" id="A0A3M7J850"/>
<name>A0A3M7J850_HORWE</name>
<feature type="compositionally biased region" description="Polar residues" evidence="1">
    <location>
        <begin position="464"/>
        <end position="477"/>
    </location>
</feature>
<organism evidence="2 3">
    <name type="scientific">Hortaea werneckii</name>
    <name type="common">Black yeast</name>
    <name type="synonym">Cladosporium werneckii</name>
    <dbReference type="NCBI Taxonomy" id="91943"/>
    <lineage>
        <taxon>Eukaryota</taxon>
        <taxon>Fungi</taxon>
        <taxon>Dikarya</taxon>
        <taxon>Ascomycota</taxon>
        <taxon>Pezizomycotina</taxon>
        <taxon>Dothideomycetes</taxon>
        <taxon>Dothideomycetidae</taxon>
        <taxon>Mycosphaerellales</taxon>
        <taxon>Teratosphaeriaceae</taxon>
        <taxon>Hortaea</taxon>
    </lineage>
</organism>
<evidence type="ECO:0000313" key="2">
    <source>
        <dbReference type="EMBL" id="RMZ33961.1"/>
    </source>
</evidence>
<comment type="caution">
    <text evidence="2">The sequence shown here is derived from an EMBL/GenBank/DDBJ whole genome shotgun (WGS) entry which is preliminary data.</text>
</comment>
<proteinExistence type="predicted"/>
<dbReference type="VEuPathDB" id="FungiDB:BTJ68_14300"/>
<dbReference type="Proteomes" id="UP000281677">
    <property type="component" value="Unassembled WGS sequence"/>
</dbReference>
<dbReference type="OrthoDB" id="5339332at2759"/>
<feature type="region of interest" description="Disordered" evidence="1">
    <location>
        <begin position="516"/>
        <end position="542"/>
    </location>
</feature>
<accession>A0A3M7J850</accession>
<feature type="region of interest" description="Disordered" evidence="1">
    <location>
        <begin position="87"/>
        <end position="136"/>
    </location>
</feature>
<sequence>MTAPVLVKAYSGTTGNTSTVSSARPAAIQPLPPVSSYAFADILRSADCPEFQHAINGIAEICAKSRLSLADEYASHLPPLGEITAANSSTMRPHLMRSGTRRPLTSVPEASSGSSEGSGKAKKRKTAVGSLWQQGIDDQGTRRMNIGRMGRVITVGGTVALVKYDDLSSQASNDSSPGPADGHEPMAALSRQHTRSDATMTTAYEYQPVANAQIWAPIVYTIRQSMISSIDAVSIQSSRGSDPSSTSSDRFTQGLARGLGIASIGRGTVIHEFMAVPTSGSKCSADSLLIRHPLVFSDICDVSSKHLWSLHERLLTMLVALHKEEAPMEEHPVAAARLDAWILIDLVLKERLESRMAEPPSDVGFRFEGEHSDYLSGDHGDGLQARAEQSHYSPAPFSKDALQRSLRDTITLQKRKQAHFLQLAERNSESDSDLEVELPPARRLRLLSRREDRRMARLIRDGPQPSTCTEKSVSTKSADPMSDSVMSGAISPDPSGYLVTDCASFVKEHQINDARAEQPRHCASMPTPCPSHRTAPSEIPEEEQKTILKPTKRTTRASLRTLSDRILLRSKSSLFSSPLLRKNRILEG</sequence>
<evidence type="ECO:0000313" key="3">
    <source>
        <dbReference type="Proteomes" id="UP000281677"/>
    </source>
</evidence>
<feature type="region of interest" description="Disordered" evidence="1">
    <location>
        <begin position="461"/>
        <end position="483"/>
    </location>
</feature>
<dbReference type="EMBL" id="QWIT01000032">
    <property type="protein sequence ID" value="RMZ33961.1"/>
    <property type="molecule type" value="Genomic_DNA"/>
</dbReference>
<reference evidence="2 3" key="1">
    <citation type="journal article" date="2018" name="BMC Genomics">
        <title>Genomic evidence for intraspecific hybridization in a clonal and extremely halotolerant yeast.</title>
        <authorList>
            <person name="Gostincar C."/>
            <person name="Stajich J.E."/>
            <person name="Zupancic J."/>
            <person name="Zalar P."/>
            <person name="Gunde-Cimerman N."/>
        </authorList>
    </citation>
    <scope>NUCLEOTIDE SEQUENCE [LARGE SCALE GENOMIC DNA]</scope>
    <source>
        <strain evidence="2 3">EXF-120</strain>
    </source>
</reference>
<protein>
    <submittedName>
        <fullName evidence="2">Uncharacterized protein</fullName>
    </submittedName>
</protein>
<gene>
    <name evidence="2" type="ORF">D0859_01861</name>
</gene>